<sequence length="792" mass="86396">MKRNRLLSNAVIVALCAGSIVISIKARAETASAGTSVTAATESGSASTPQGPINVGQVNANSAPPSSSSGNFSNHVLTKEQLFTSSQAVTTVNKSELDLFNPASSGIQALSLKPGIQINGYNAGSGTARSTISMRGVKVGWNSVPGDLETNGITAEFDGIPLNSLIQGTGWHSVEIPLGALLAGVNVIYGPGNPRDRWYDSIGGTINFLPVQPTKHPEAKVSAAYGSDQAQVYTAIASTGVHDGWSAIVAADYAHNNTYRVSTFNWPTRANQVFMKVRKAFAAGTFSVGAYWQRNDEYRPNMIPITPIPGITTAGLNQNAPLYSQQTTGFYSALPNSVWFKNNIIENYLAYSKLHLQLASNVELSNILWYRHGQVLHYRINTGFAGGSTEDYYPYSETYGDKMVFDVALPYNNKLSFGGYAINSTTDNRFNGYNALQGSSVQNPSYISFNNYQNTYVSAFVEDHFKPMDNLEIVPGVQLVNYKTIFTNNNSSEALNYPNASYNTNPNTSKTFVRFAPSVGITYRPLSWLTTYANYAITYQNPTGGNFNNAQTDLPALLPVKSTDYEVGFRVLRNHWLGLQRIYLDMSYYHDRLANETIPISLASNPTVTTFGYGMATLNGVNMALQADVDDHWSAFVNTSVLHGYYNQYFSTTTNQSYNGYPVTNSPYFTLSSGIKYRTYLQGMELAANLWDQYYGHSYLFDNNVGAPTRQTNPGYNLVNLSLSMHTTALNGYVPGVKAATISVYLSNLLGRKYNATEYVSAGGYFNGNSAGAILANPGAPRTFFVNASLTF</sequence>
<reference evidence="1 2" key="1">
    <citation type="journal article" date="2019" name="Int. J. Syst. Evol. Microbiol.">
        <title>Acidithiobacillus sulfuriphilus sp. nov.: an extremely acidophilic sulfur-oxidizing chemolithotroph isolated from a neutral pH environment.</title>
        <authorList>
            <person name="Falagan C."/>
            <person name="Moya-Beltran A."/>
            <person name="Castro M."/>
            <person name="Quatrini R."/>
            <person name="Johnson D.B."/>
        </authorList>
    </citation>
    <scope>NUCLEOTIDE SEQUENCE [LARGE SCALE GENOMIC DNA]</scope>
    <source>
        <strain evidence="1 2">CJ-2</strain>
    </source>
</reference>
<evidence type="ECO:0000313" key="2">
    <source>
        <dbReference type="Proteomes" id="UP000271650"/>
    </source>
</evidence>
<evidence type="ECO:0000313" key="1">
    <source>
        <dbReference type="EMBL" id="XRI77706.1"/>
    </source>
</evidence>
<dbReference type="EMBL" id="CP127527">
    <property type="protein sequence ID" value="XRI77706.1"/>
    <property type="molecule type" value="Genomic_DNA"/>
</dbReference>
<keyword evidence="2" id="KW-1185">Reference proteome</keyword>
<accession>A0ACD5HQX1</accession>
<proteinExistence type="predicted"/>
<dbReference type="Proteomes" id="UP000271650">
    <property type="component" value="Chromosome"/>
</dbReference>
<name>A0ACD5HQX1_9PROT</name>
<organism evidence="1 2">
    <name type="scientific">Acidithiobacillus sulfuriphilus</name>
    <dbReference type="NCBI Taxonomy" id="1867749"/>
    <lineage>
        <taxon>Bacteria</taxon>
        <taxon>Pseudomonadati</taxon>
        <taxon>Pseudomonadota</taxon>
        <taxon>Acidithiobacillia</taxon>
        <taxon>Acidithiobacillales</taxon>
        <taxon>Acidithiobacillaceae</taxon>
        <taxon>Acidithiobacillus</taxon>
    </lineage>
</organism>
<gene>
    <name evidence="1" type="ORF">EC580_003250</name>
</gene>
<keyword evidence="1" id="KW-0675">Receptor</keyword>
<protein>
    <submittedName>
        <fullName evidence="1">TonB-dependent receptor</fullName>
    </submittedName>
</protein>